<dbReference type="InterPro" id="IPR026516">
    <property type="entry name" value="THAP1/10"/>
</dbReference>
<dbReference type="KEGG" id="soy:115887864"/>
<evidence type="ECO:0000256" key="11">
    <source>
        <dbReference type="ARBA" id="ARBA00023306"/>
    </source>
</evidence>
<dbReference type="GO" id="GO:0005654">
    <property type="term" value="C:nucleoplasm"/>
    <property type="evidence" value="ECO:0007669"/>
    <property type="project" value="UniProtKB-SubCell"/>
</dbReference>
<reference evidence="15" key="1">
    <citation type="submission" date="2025-08" db="UniProtKB">
        <authorList>
            <consortium name="RefSeq"/>
        </authorList>
    </citation>
    <scope>IDENTIFICATION</scope>
    <source>
        <tissue evidence="15">Gonads</tissue>
    </source>
</reference>
<keyword evidence="4 12" id="KW-0863">Zinc-finger</keyword>
<sequence>MGLRYCCVPGCLSNTETDMGLSFFSFPLDPKRCSEWVKNCNRHDFRAKSPIDLHRGYRVCGKHFQPTMFAGMSQSRLKKFAVPTLLMSDNSMMEVEATIPAVPITSEAVSESTSPDVIAIPSTSKEVTSEDFSQQTPTSLSVDSPRKHGLRLQIRSLKRKLEFHPKTDKTNVTNEDFIAFCKEHFSSSMANFIELCLQNSSRKSHGYRYTNEFKQFALTIYFNKF</sequence>
<dbReference type="InterPro" id="IPR006612">
    <property type="entry name" value="THAP_Znf"/>
</dbReference>
<dbReference type="PROSITE" id="PS50950">
    <property type="entry name" value="ZF_THAP"/>
    <property type="match status" value="1"/>
</dbReference>
<keyword evidence="8 12" id="KW-0238">DNA-binding</keyword>
<evidence type="ECO:0000256" key="7">
    <source>
        <dbReference type="ARBA" id="ARBA00023054"/>
    </source>
</evidence>
<dbReference type="SUPFAM" id="SSF57716">
    <property type="entry name" value="Glucocorticoid receptor-like (DNA-binding domain)"/>
    <property type="match status" value="1"/>
</dbReference>
<keyword evidence="7" id="KW-0175">Coiled coil</keyword>
<accession>A0A6J2YIZ1</accession>
<evidence type="ECO:0000256" key="4">
    <source>
        <dbReference type="ARBA" id="ARBA00022771"/>
    </source>
</evidence>
<evidence type="ECO:0000256" key="6">
    <source>
        <dbReference type="ARBA" id="ARBA00023015"/>
    </source>
</evidence>
<dbReference type="SMART" id="SM00980">
    <property type="entry name" value="THAP"/>
    <property type="match status" value="1"/>
</dbReference>
<evidence type="ECO:0000313" key="15">
    <source>
        <dbReference type="RefSeq" id="XP_030763236.1"/>
    </source>
</evidence>
<dbReference type="Pfam" id="PF05485">
    <property type="entry name" value="THAP"/>
    <property type="match status" value="1"/>
</dbReference>
<dbReference type="Proteomes" id="UP000504635">
    <property type="component" value="Unplaced"/>
</dbReference>
<keyword evidence="11" id="KW-0131">Cell cycle</keyword>
<feature type="domain" description="THAP-type" evidence="13">
    <location>
        <begin position="1"/>
        <end position="86"/>
    </location>
</feature>
<evidence type="ECO:0000256" key="8">
    <source>
        <dbReference type="ARBA" id="ARBA00023125"/>
    </source>
</evidence>
<keyword evidence="3" id="KW-0479">Metal-binding</keyword>
<evidence type="ECO:0000256" key="5">
    <source>
        <dbReference type="ARBA" id="ARBA00022833"/>
    </source>
</evidence>
<keyword evidence="14" id="KW-1185">Reference proteome</keyword>
<keyword evidence="6" id="KW-0805">Transcription regulation</keyword>
<evidence type="ECO:0000256" key="2">
    <source>
        <dbReference type="ARBA" id="ARBA00006177"/>
    </source>
</evidence>
<dbReference type="GO" id="GO:0043565">
    <property type="term" value="F:sequence-specific DNA binding"/>
    <property type="evidence" value="ECO:0007669"/>
    <property type="project" value="InterPro"/>
</dbReference>
<comment type="similarity">
    <text evidence="2">Belongs to the THAP1 family.</text>
</comment>
<evidence type="ECO:0000256" key="3">
    <source>
        <dbReference type="ARBA" id="ARBA00022723"/>
    </source>
</evidence>
<evidence type="ECO:0000256" key="1">
    <source>
        <dbReference type="ARBA" id="ARBA00004642"/>
    </source>
</evidence>
<comment type="subcellular location">
    <subcellularLocation>
        <location evidence="1">Nucleus</location>
        <location evidence="1">Nucleoplasm</location>
    </subcellularLocation>
</comment>
<dbReference type="SMART" id="SM00692">
    <property type="entry name" value="DM3"/>
    <property type="match status" value="1"/>
</dbReference>
<dbReference type="GO" id="GO:0008270">
    <property type="term" value="F:zinc ion binding"/>
    <property type="evidence" value="ECO:0007669"/>
    <property type="project" value="UniProtKB-KW"/>
</dbReference>
<protein>
    <submittedName>
        <fullName evidence="15">52 kDa repressor of the inhibitor of the protein kinase-like isoform X1</fullName>
    </submittedName>
</protein>
<dbReference type="OrthoDB" id="7683421at2759"/>
<dbReference type="GeneID" id="115887864"/>
<keyword evidence="9" id="KW-0804">Transcription</keyword>
<evidence type="ECO:0000256" key="9">
    <source>
        <dbReference type="ARBA" id="ARBA00023163"/>
    </source>
</evidence>
<dbReference type="RefSeq" id="XP_030763236.1">
    <property type="nucleotide sequence ID" value="XM_030907376.1"/>
</dbReference>
<dbReference type="PANTHER" id="PTHR46600">
    <property type="entry name" value="THAP DOMAIN-CONTAINING"/>
    <property type="match status" value="1"/>
</dbReference>
<name>A0A6J2YIZ1_SITOR</name>
<dbReference type="PANTHER" id="PTHR46600:SF1">
    <property type="entry name" value="THAP DOMAIN-CONTAINING PROTEIN 1"/>
    <property type="match status" value="1"/>
</dbReference>
<evidence type="ECO:0000259" key="13">
    <source>
        <dbReference type="PROSITE" id="PS50950"/>
    </source>
</evidence>
<gene>
    <name evidence="15" type="primary">LOC115887864</name>
</gene>
<evidence type="ECO:0000313" key="14">
    <source>
        <dbReference type="Proteomes" id="UP000504635"/>
    </source>
</evidence>
<dbReference type="InParanoid" id="A0A6J2YIZ1"/>
<evidence type="ECO:0000256" key="12">
    <source>
        <dbReference type="PROSITE-ProRule" id="PRU00309"/>
    </source>
</evidence>
<evidence type="ECO:0000256" key="10">
    <source>
        <dbReference type="ARBA" id="ARBA00023242"/>
    </source>
</evidence>
<keyword evidence="5" id="KW-0862">Zinc</keyword>
<proteinExistence type="inferred from homology"/>
<keyword evidence="10" id="KW-0539">Nucleus</keyword>
<organism evidence="14 15">
    <name type="scientific">Sitophilus oryzae</name>
    <name type="common">Rice weevil</name>
    <name type="synonym">Curculio oryzae</name>
    <dbReference type="NCBI Taxonomy" id="7048"/>
    <lineage>
        <taxon>Eukaryota</taxon>
        <taxon>Metazoa</taxon>
        <taxon>Ecdysozoa</taxon>
        <taxon>Arthropoda</taxon>
        <taxon>Hexapoda</taxon>
        <taxon>Insecta</taxon>
        <taxon>Pterygota</taxon>
        <taxon>Neoptera</taxon>
        <taxon>Endopterygota</taxon>
        <taxon>Coleoptera</taxon>
        <taxon>Polyphaga</taxon>
        <taxon>Cucujiformia</taxon>
        <taxon>Curculionidae</taxon>
        <taxon>Dryophthorinae</taxon>
        <taxon>Sitophilus</taxon>
    </lineage>
</organism>
<dbReference type="AlphaFoldDB" id="A0A6J2YIZ1"/>